<evidence type="ECO:0000259" key="1">
    <source>
        <dbReference type="Pfam" id="PF00535"/>
    </source>
</evidence>
<gene>
    <name evidence="2" type="ORF">RM423_24100</name>
</gene>
<keyword evidence="3" id="KW-1185">Reference proteome</keyword>
<dbReference type="CDD" id="cd00761">
    <property type="entry name" value="Glyco_tranf_GTA_type"/>
    <property type="match status" value="1"/>
</dbReference>
<dbReference type="InterPro" id="IPR001173">
    <property type="entry name" value="Glyco_trans_2-like"/>
</dbReference>
<organism evidence="2 3">
    <name type="scientific">Jatrophihabitans lederbergiae</name>
    <dbReference type="NCBI Taxonomy" id="3075547"/>
    <lineage>
        <taxon>Bacteria</taxon>
        <taxon>Bacillati</taxon>
        <taxon>Actinomycetota</taxon>
        <taxon>Actinomycetes</taxon>
        <taxon>Jatrophihabitantales</taxon>
        <taxon>Jatrophihabitantaceae</taxon>
        <taxon>Jatrophihabitans</taxon>
    </lineage>
</organism>
<name>A0ABU2JHQ1_9ACTN</name>
<dbReference type="EMBL" id="JAVREH010000110">
    <property type="protein sequence ID" value="MDT0264442.1"/>
    <property type="molecule type" value="Genomic_DNA"/>
</dbReference>
<dbReference type="Proteomes" id="UP001183176">
    <property type="component" value="Unassembled WGS sequence"/>
</dbReference>
<evidence type="ECO:0000313" key="3">
    <source>
        <dbReference type="Proteomes" id="UP001183176"/>
    </source>
</evidence>
<dbReference type="Gene3D" id="3.40.50.2000">
    <property type="entry name" value="Glycogen Phosphorylase B"/>
    <property type="match status" value="1"/>
</dbReference>
<keyword evidence="2" id="KW-0808">Transferase</keyword>
<dbReference type="PANTHER" id="PTHR22916:SF3">
    <property type="entry name" value="UDP-GLCNAC:BETAGAL BETA-1,3-N-ACETYLGLUCOSAMINYLTRANSFERASE-LIKE PROTEIN 1"/>
    <property type="match status" value="1"/>
</dbReference>
<dbReference type="PANTHER" id="PTHR22916">
    <property type="entry name" value="GLYCOSYLTRANSFERASE"/>
    <property type="match status" value="1"/>
</dbReference>
<dbReference type="EC" id="2.4.-.-" evidence="2"/>
<comment type="caution">
    <text evidence="2">The sequence shown here is derived from an EMBL/GenBank/DDBJ whole genome shotgun (WGS) entry which is preliminary data.</text>
</comment>
<dbReference type="SUPFAM" id="SSF53448">
    <property type="entry name" value="Nucleotide-diphospho-sugar transferases"/>
    <property type="match status" value="1"/>
</dbReference>
<sequence>MSLSETHEPRVSVLMPTYRQAWSIKRSIASLRVQSFTDWELIVVDDGSPDDTGQQIREIGDDRIRYHRLEKNHGLGHALNTATAMARGDYVAYLPSDDVFFPDHLHLLVTLLDSDEAVYLAYGGVQSHHIWHGWRGSTLHGDDAVGHEAEILGGVPSDAPNSGIELPSGNLLALVQVMHRRLTDQAELRWPVRTEAVSDSIEMDRWRAIAAAGLRFACTDSVTCEWTDHYDQRHKIIAEVMDGSQSGPSSYWISGRGLVPEWISGRGLAAYRTYYQVGPEPLNWRPSIGRQLDERERYQPESQVRPESSGTRILIVGELGFNPDRLRAFTSAGHELYGLWTTALEPWDSIGAPPIADIQVIPNDAHWKDRVREVAPDVIYALLNVQAIPLIHEVATAGLGIPMFFQFKESPFHCIQIGLWDKLREIFASCAGHIFISDENREWFAAYCPDVVGNVPSLILDGDLPLGKWMNNEWSELLSDTDSEIHTACAGRPVGLDDLSFFERNKVHLHIYGSYLHRRYPSLAVGHSYIHMHETVDPKDWVRELSQYDAAWLHGFQSSNGGEIRASTWSELNIPARLGTYAAAGLPWIIRSPVGSRTSVGSLAQRHGCGVTFDDYDELARILHDRDAIASARGSMRAERLAFSFDYHVGSLIKFFKTGSVA</sequence>
<dbReference type="Pfam" id="PF00535">
    <property type="entry name" value="Glycos_transf_2"/>
    <property type="match status" value="1"/>
</dbReference>
<dbReference type="Gene3D" id="3.90.550.10">
    <property type="entry name" value="Spore Coat Polysaccharide Biosynthesis Protein SpsA, Chain A"/>
    <property type="match status" value="1"/>
</dbReference>
<protein>
    <submittedName>
        <fullName evidence="2">Glycosyltransferase</fullName>
        <ecNumber evidence="2">2.4.-.-</ecNumber>
    </submittedName>
</protein>
<dbReference type="GO" id="GO:0016757">
    <property type="term" value="F:glycosyltransferase activity"/>
    <property type="evidence" value="ECO:0007669"/>
    <property type="project" value="UniProtKB-KW"/>
</dbReference>
<accession>A0ABU2JHQ1</accession>
<evidence type="ECO:0000313" key="2">
    <source>
        <dbReference type="EMBL" id="MDT0264442.1"/>
    </source>
</evidence>
<reference evidence="3" key="1">
    <citation type="submission" date="2023-07" db="EMBL/GenBank/DDBJ databases">
        <title>30 novel species of actinomycetes from the DSMZ collection.</title>
        <authorList>
            <person name="Nouioui I."/>
        </authorList>
    </citation>
    <scope>NUCLEOTIDE SEQUENCE [LARGE SCALE GENOMIC DNA]</scope>
    <source>
        <strain evidence="3">DSM 44399</strain>
    </source>
</reference>
<dbReference type="InterPro" id="IPR029044">
    <property type="entry name" value="Nucleotide-diphossugar_trans"/>
</dbReference>
<keyword evidence="2" id="KW-0328">Glycosyltransferase</keyword>
<dbReference type="RefSeq" id="WP_311425579.1">
    <property type="nucleotide sequence ID" value="NZ_JAVREH010000110.1"/>
</dbReference>
<feature type="domain" description="Glycosyltransferase 2-like" evidence="1">
    <location>
        <begin position="12"/>
        <end position="119"/>
    </location>
</feature>
<proteinExistence type="predicted"/>